<accession>A0A8S5TBV4</accession>
<proteinExistence type="predicted"/>
<name>A0A8S5TBV4_9CAUD</name>
<evidence type="ECO:0000313" key="1">
    <source>
        <dbReference type="EMBL" id="DAF60797.1"/>
    </source>
</evidence>
<organism evidence="1">
    <name type="scientific">Siphoviridae sp. ctNZc11</name>
    <dbReference type="NCBI Taxonomy" id="2827858"/>
    <lineage>
        <taxon>Viruses</taxon>
        <taxon>Duplodnaviria</taxon>
        <taxon>Heunggongvirae</taxon>
        <taxon>Uroviricota</taxon>
        <taxon>Caudoviricetes</taxon>
    </lineage>
</organism>
<dbReference type="EMBL" id="BK032797">
    <property type="protein sequence ID" value="DAF60797.1"/>
    <property type="molecule type" value="Genomic_DNA"/>
</dbReference>
<protein>
    <submittedName>
        <fullName evidence="1">Uncharacterized protein</fullName>
    </submittedName>
</protein>
<sequence>MYHAGLGKFVNDDYIKKITTENKINKNIIFGYVKDNIYYELNEIVEDIDVYINKLETEGCVVYFVKKKKISRRNPNTGQQRE</sequence>
<reference evidence="1" key="1">
    <citation type="journal article" date="2021" name="Proc. Natl. Acad. Sci. U.S.A.">
        <title>A Catalog of Tens of Thousands of Viruses from Human Metagenomes Reveals Hidden Associations with Chronic Diseases.</title>
        <authorList>
            <person name="Tisza M.J."/>
            <person name="Buck C.B."/>
        </authorList>
    </citation>
    <scope>NUCLEOTIDE SEQUENCE</scope>
    <source>
        <strain evidence="1">CtNZc11</strain>
    </source>
</reference>